<proteinExistence type="predicted"/>
<protein>
    <submittedName>
        <fullName evidence="1">Uncharacterized protein</fullName>
    </submittedName>
</protein>
<reference evidence="2" key="1">
    <citation type="submission" date="2017-02" db="EMBL/GenBank/DDBJ databases">
        <title>Pseudomonas floridae sp. nov., a novel pathogenic bacterial species isolated from tomato.</title>
        <authorList>
            <person name="Timilsina S."/>
            <person name="Vallad G.E."/>
            <person name="Jones J.B."/>
        </authorList>
    </citation>
    <scope>NUCLEOTIDE SEQUENCE [LARGE SCALE GENOMIC DNA]</scope>
    <source>
        <strain evidence="2">GEV388</strain>
    </source>
</reference>
<comment type="caution">
    <text evidence="1">The sequence shown here is derived from an EMBL/GenBank/DDBJ whole genome shotgun (WGS) entry which is preliminary data.</text>
</comment>
<gene>
    <name evidence="1" type="ORF">BZK31_13325</name>
</gene>
<dbReference type="AlphaFoldDB" id="A0A1X0N5P1"/>
<dbReference type="Proteomes" id="UP000192815">
    <property type="component" value="Unassembled WGS sequence"/>
</dbReference>
<dbReference type="EMBL" id="MUIO01000048">
    <property type="protein sequence ID" value="ORC58776.1"/>
    <property type="molecule type" value="Genomic_DNA"/>
</dbReference>
<organism evidence="1 2">
    <name type="scientific">Pseudomonas floridensis</name>
    <dbReference type="NCBI Taxonomy" id="1958950"/>
    <lineage>
        <taxon>Bacteria</taxon>
        <taxon>Pseudomonadati</taxon>
        <taxon>Pseudomonadota</taxon>
        <taxon>Gammaproteobacteria</taxon>
        <taxon>Pseudomonadales</taxon>
        <taxon>Pseudomonadaceae</taxon>
        <taxon>Pseudomonas</taxon>
    </lineage>
</organism>
<accession>A0A1X0N5P1</accession>
<evidence type="ECO:0000313" key="1">
    <source>
        <dbReference type="EMBL" id="ORC58776.1"/>
    </source>
</evidence>
<keyword evidence="2" id="KW-1185">Reference proteome</keyword>
<name>A0A1X0N5P1_9PSED</name>
<sequence length="80" mass="8713">MAKQQSVVGAETIPSGEHVGIELVERCDELIYHAFLSVAFVVEDCYQSCSAVQLPEWAFGGAEPDFGEMVDDDVADEPAY</sequence>
<evidence type="ECO:0000313" key="2">
    <source>
        <dbReference type="Proteomes" id="UP000192815"/>
    </source>
</evidence>